<keyword evidence="3" id="KW-1185">Reference proteome</keyword>
<accession>A0ABW0LVK9</accession>
<proteinExistence type="predicted"/>
<comment type="caution">
    <text evidence="2">The sequence shown here is derived from an EMBL/GenBank/DDBJ whole genome shotgun (WGS) entry which is preliminary data.</text>
</comment>
<evidence type="ECO:0008006" key="4">
    <source>
        <dbReference type="Google" id="ProtNLM"/>
    </source>
</evidence>
<dbReference type="Proteomes" id="UP001596105">
    <property type="component" value="Unassembled WGS sequence"/>
</dbReference>
<protein>
    <recommendedName>
        <fullName evidence="4">Lipoprotein</fullName>
    </recommendedName>
</protein>
<name>A0ABW0LVK9_9BACL</name>
<reference evidence="3" key="1">
    <citation type="journal article" date="2019" name="Int. J. Syst. Evol. Microbiol.">
        <title>The Global Catalogue of Microorganisms (GCM) 10K type strain sequencing project: providing services to taxonomists for standard genome sequencing and annotation.</title>
        <authorList>
            <consortium name="The Broad Institute Genomics Platform"/>
            <consortium name="The Broad Institute Genome Sequencing Center for Infectious Disease"/>
            <person name="Wu L."/>
            <person name="Ma J."/>
        </authorList>
    </citation>
    <scope>NUCLEOTIDE SEQUENCE [LARGE SCALE GENOMIC DNA]</scope>
    <source>
        <strain evidence="3">CCUG 57113</strain>
    </source>
</reference>
<evidence type="ECO:0000313" key="3">
    <source>
        <dbReference type="Proteomes" id="UP001596105"/>
    </source>
</evidence>
<dbReference type="RefSeq" id="WP_209751818.1">
    <property type="nucleotide sequence ID" value="NZ_JBHSMH010000043.1"/>
</dbReference>
<gene>
    <name evidence="2" type="ORF">ACFPPD_14320</name>
</gene>
<organism evidence="2 3">
    <name type="scientific">Cohnella suwonensis</name>
    <dbReference type="NCBI Taxonomy" id="696072"/>
    <lineage>
        <taxon>Bacteria</taxon>
        <taxon>Bacillati</taxon>
        <taxon>Bacillota</taxon>
        <taxon>Bacilli</taxon>
        <taxon>Bacillales</taxon>
        <taxon>Paenibacillaceae</taxon>
        <taxon>Cohnella</taxon>
    </lineage>
</organism>
<dbReference type="EMBL" id="JBHSMH010000043">
    <property type="protein sequence ID" value="MFC5469905.1"/>
    <property type="molecule type" value="Genomic_DNA"/>
</dbReference>
<evidence type="ECO:0000256" key="1">
    <source>
        <dbReference type="SAM" id="MobiDB-lite"/>
    </source>
</evidence>
<evidence type="ECO:0000313" key="2">
    <source>
        <dbReference type="EMBL" id="MFC5469905.1"/>
    </source>
</evidence>
<feature type="region of interest" description="Disordered" evidence="1">
    <location>
        <begin position="227"/>
        <end position="253"/>
    </location>
</feature>
<sequence>MPVAIFAPARRAAIWLATAVLTFGLQGCMAGSRSIPAKDALALSASALAGSENYAFAGELSLYDAGGEVGSRSAFEGQVTGHGNLKLQWKPSELSAMETGDSASYETYRPLQLLEALKGDDATAAYAEKPTQSKPVKLVVRLDDEVAKRRVAEELRQQLAMLRSTYATGSKETGVGKAAAILSEAEARMEAAIKSLKVRTVCYWTADPKNWFPSQLKEESQLSYEWEGRSLNEKRSSETNFHNDADGDTIKGS</sequence>